<feature type="domain" description="ABC transmembrane type-1" evidence="6">
    <location>
        <begin position="105"/>
        <end position="322"/>
    </location>
</feature>
<protein>
    <submittedName>
        <fullName evidence="7">ABC transporter permease subunit</fullName>
    </submittedName>
</protein>
<dbReference type="EMBL" id="DWYG01000056">
    <property type="protein sequence ID" value="HJB41612.1"/>
    <property type="molecule type" value="Genomic_DNA"/>
</dbReference>
<evidence type="ECO:0000256" key="2">
    <source>
        <dbReference type="ARBA" id="ARBA00022692"/>
    </source>
</evidence>
<feature type="transmembrane region" description="Helical" evidence="5">
    <location>
        <begin position="109"/>
        <end position="133"/>
    </location>
</feature>
<gene>
    <name evidence="7" type="ORF">H9945_03860</name>
</gene>
<dbReference type="Pfam" id="PF00528">
    <property type="entry name" value="BPD_transp_1"/>
    <property type="match status" value="1"/>
</dbReference>
<dbReference type="Proteomes" id="UP000886803">
    <property type="component" value="Unassembled WGS sequence"/>
</dbReference>
<reference evidence="7" key="2">
    <citation type="submission" date="2021-04" db="EMBL/GenBank/DDBJ databases">
        <authorList>
            <person name="Gilroy R."/>
        </authorList>
    </citation>
    <scope>NUCLEOTIDE SEQUENCE</scope>
    <source>
        <strain evidence="7">ChiBcec8-13705</strain>
    </source>
</reference>
<dbReference type="PROSITE" id="PS50928">
    <property type="entry name" value="ABC_TM1"/>
    <property type="match status" value="1"/>
</dbReference>
<evidence type="ECO:0000313" key="8">
    <source>
        <dbReference type="Proteomes" id="UP000886803"/>
    </source>
</evidence>
<name>A0A9D2S2L0_9FIRM</name>
<dbReference type="InterPro" id="IPR000515">
    <property type="entry name" value="MetI-like"/>
</dbReference>
<dbReference type="GO" id="GO:0055085">
    <property type="term" value="P:transmembrane transport"/>
    <property type="evidence" value="ECO:0007669"/>
    <property type="project" value="InterPro"/>
</dbReference>
<keyword evidence="3 5" id="KW-1133">Transmembrane helix</keyword>
<feature type="transmembrane region" description="Helical" evidence="5">
    <location>
        <begin position="145"/>
        <end position="165"/>
    </location>
</feature>
<proteinExistence type="inferred from homology"/>
<keyword evidence="5" id="KW-0813">Transport</keyword>
<reference evidence="7" key="1">
    <citation type="journal article" date="2021" name="PeerJ">
        <title>Extensive microbial diversity within the chicken gut microbiome revealed by metagenomics and culture.</title>
        <authorList>
            <person name="Gilroy R."/>
            <person name="Ravi A."/>
            <person name="Getino M."/>
            <person name="Pursley I."/>
            <person name="Horton D.L."/>
            <person name="Alikhan N.F."/>
            <person name="Baker D."/>
            <person name="Gharbi K."/>
            <person name="Hall N."/>
            <person name="Watson M."/>
            <person name="Adriaenssens E.M."/>
            <person name="Foster-Nyarko E."/>
            <person name="Jarju S."/>
            <person name="Secka A."/>
            <person name="Antonio M."/>
            <person name="Oren A."/>
            <person name="Chaudhuri R.R."/>
            <person name="La Ragione R."/>
            <person name="Hildebrand F."/>
            <person name="Pallen M.J."/>
        </authorList>
    </citation>
    <scope>NUCLEOTIDE SEQUENCE</scope>
    <source>
        <strain evidence="7">ChiBcec8-13705</strain>
    </source>
</reference>
<evidence type="ECO:0000256" key="3">
    <source>
        <dbReference type="ARBA" id="ARBA00022989"/>
    </source>
</evidence>
<keyword evidence="4 5" id="KW-0472">Membrane</keyword>
<feature type="transmembrane region" description="Helical" evidence="5">
    <location>
        <begin position="248"/>
        <end position="269"/>
    </location>
</feature>
<sequence length="335" mass="37605">MAKTLSADAAASARAKQEKRARQQLGHNTWRKAFAQHYWLYILMIPGILYMLIFNYAPMFGLIMAFEDFSPYNGNSAIGAMLQSPKVGFQNFISLFTGPDFWRLLRNTLAISFANLLIAFPAAIILSLLFNELRCKWFKRLTQTIVYIPHFVSIVIVASLTFQLFSTTDGFVYHLLVQVFGRQNAPDVLSDPDLFVPLMVGQSLWKETGYNTIIYLAALSSVDTQLYEAAKIDGAGRWQLMWHVTLPAIRGTIVLMLIMKVGALLNTGYEQIFLMQNSMNRSVSEVFDTYIYTRGIVNGQYSLATAAGLFKSVVSMIMVIGSNKVAKIFGESGLY</sequence>
<dbReference type="PANTHER" id="PTHR43496">
    <property type="entry name" value="PROTEIN LPLB"/>
    <property type="match status" value="1"/>
</dbReference>
<dbReference type="InterPro" id="IPR035906">
    <property type="entry name" value="MetI-like_sf"/>
</dbReference>
<comment type="similarity">
    <text evidence="5">Belongs to the binding-protein-dependent transport system permease family.</text>
</comment>
<comment type="subcellular location">
    <subcellularLocation>
        <location evidence="5">Cell membrane</location>
        <topology evidence="5">Multi-pass membrane protein</topology>
    </subcellularLocation>
    <subcellularLocation>
        <location evidence="1">Membrane</location>
        <topology evidence="1">Multi-pass membrane protein</topology>
    </subcellularLocation>
</comment>
<feature type="transmembrane region" description="Helical" evidence="5">
    <location>
        <begin position="38"/>
        <end position="66"/>
    </location>
</feature>
<dbReference type="GO" id="GO:0005886">
    <property type="term" value="C:plasma membrane"/>
    <property type="evidence" value="ECO:0007669"/>
    <property type="project" value="UniProtKB-SubCell"/>
</dbReference>
<keyword evidence="2 5" id="KW-0812">Transmembrane</keyword>
<dbReference type="Gene3D" id="1.10.3720.10">
    <property type="entry name" value="MetI-like"/>
    <property type="match status" value="1"/>
</dbReference>
<evidence type="ECO:0000313" key="7">
    <source>
        <dbReference type="EMBL" id="HJB41612.1"/>
    </source>
</evidence>
<evidence type="ECO:0000256" key="1">
    <source>
        <dbReference type="ARBA" id="ARBA00004141"/>
    </source>
</evidence>
<evidence type="ECO:0000256" key="5">
    <source>
        <dbReference type="RuleBase" id="RU363032"/>
    </source>
</evidence>
<dbReference type="PANTHER" id="PTHR43496:SF1">
    <property type="entry name" value="POLYGALACTURONAN_RHAMNOGALACTURONAN TRANSPORT SYSTEM PERMEASE PROTEIN YTEP"/>
    <property type="match status" value="1"/>
</dbReference>
<comment type="caution">
    <text evidence="7">The sequence shown here is derived from an EMBL/GenBank/DDBJ whole genome shotgun (WGS) entry which is preliminary data.</text>
</comment>
<evidence type="ECO:0000256" key="4">
    <source>
        <dbReference type="ARBA" id="ARBA00023136"/>
    </source>
</evidence>
<dbReference type="SUPFAM" id="SSF161098">
    <property type="entry name" value="MetI-like"/>
    <property type="match status" value="1"/>
</dbReference>
<dbReference type="AlphaFoldDB" id="A0A9D2S2L0"/>
<accession>A0A9D2S2L0</accession>
<organism evidence="7 8">
    <name type="scientific">Candidatus Gemmiger avicola</name>
    <dbReference type="NCBI Taxonomy" id="2838605"/>
    <lineage>
        <taxon>Bacteria</taxon>
        <taxon>Bacillati</taxon>
        <taxon>Bacillota</taxon>
        <taxon>Clostridia</taxon>
        <taxon>Eubacteriales</taxon>
        <taxon>Gemmiger</taxon>
    </lineage>
</organism>
<evidence type="ECO:0000259" key="6">
    <source>
        <dbReference type="PROSITE" id="PS50928"/>
    </source>
</evidence>
<dbReference type="CDD" id="cd06261">
    <property type="entry name" value="TM_PBP2"/>
    <property type="match status" value="1"/>
</dbReference>